<protein>
    <submittedName>
        <fullName evidence="2">SpoIIE family protein phosphatase</fullName>
    </submittedName>
</protein>
<sequence>KYEVKIENEDIIVFYTDGMVKALENKEISGDEVLRRLISSSHELSPQALVDELKKKAAESEVNMDDMALAILKAD</sequence>
<dbReference type="AlphaFoldDB" id="A0A7J4TJ03"/>
<reference evidence="3" key="1">
    <citation type="journal article" date="2020" name="bioRxiv">
        <title>A rank-normalized archaeal taxonomy based on genome phylogeny resolves widespread incomplete and uneven classifications.</title>
        <authorList>
            <person name="Rinke C."/>
            <person name="Chuvochina M."/>
            <person name="Mussig A.J."/>
            <person name="Chaumeil P.-A."/>
            <person name="Waite D.W."/>
            <person name="Whitman W.B."/>
            <person name="Parks D.H."/>
            <person name="Hugenholtz P."/>
        </authorList>
    </citation>
    <scope>NUCLEOTIDE SEQUENCE [LARGE SCALE GENOMIC DNA]</scope>
</reference>
<feature type="non-terminal residue" evidence="2">
    <location>
        <position position="1"/>
    </location>
</feature>
<dbReference type="Proteomes" id="UP000586031">
    <property type="component" value="Unassembled WGS sequence"/>
</dbReference>
<gene>
    <name evidence="2" type="ORF">HA271_03740</name>
</gene>
<dbReference type="Pfam" id="PF07228">
    <property type="entry name" value="SpoIIE"/>
    <property type="match status" value="1"/>
</dbReference>
<dbReference type="InterPro" id="IPR036457">
    <property type="entry name" value="PPM-type-like_dom_sf"/>
</dbReference>
<comment type="caution">
    <text evidence="2">The sequence shown here is derived from an EMBL/GenBank/DDBJ whole genome shotgun (WGS) entry which is preliminary data.</text>
</comment>
<accession>A0A7J4TJ03</accession>
<feature type="domain" description="PPM-type phosphatase" evidence="1">
    <location>
        <begin position="2"/>
        <end position="73"/>
    </location>
</feature>
<dbReference type="Gene3D" id="3.60.40.10">
    <property type="entry name" value="PPM-type phosphatase domain"/>
    <property type="match status" value="1"/>
</dbReference>
<dbReference type="InterPro" id="IPR001932">
    <property type="entry name" value="PPM-type_phosphatase-like_dom"/>
</dbReference>
<organism evidence="2 3">
    <name type="scientific">Methanobacterium subterraneum</name>
    <dbReference type="NCBI Taxonomy" id="59277"/>
    <lineage>
        <taxon>Archaea</taxon>
        <taxon>Methanobacteriati</taxon>
        <taxon>Methanobacteriota</taxon>
        <taxon>Methanomada group</taxon>
        <taxon>Methanobacteria</taxon>
        <taxon>Methanobacteriales</taxon>
        <taxon>Methanobacteriaceae</taxon>
        <taxon>Methanobacterium</taxon>
    </lineage>
</organism>
<dbReference type="EMBL" id="DUHE01000109">
    <property type="protein sequence ID" value="HII83954.1"/>
    <property type="molecule type" value="Genomic_DNA"/>
</dbReference>
<evidence type="ECO:0000259" key="1">
    <source>
        <dbReference type="Pfam" id="PF07228"/>
    </source>
</evidence>
<proteinExistence type="predicted"/>
<name>A0A7J4TJ03_9EURY</name>
<evidence type="ECO:0000313" key="3">
    <source>
        <dbReference type="Proteomes" id="UP000586031"/>
    </source>
</evidence>
<evidence type="ECO:0000313" key="2">
    <source>
        <dbReference type="EMBL" id="HII83954.1"/>
    </source>
</evidence>